<organism evidence="2 3">
    <name type="scientific">Streptomyces glebosus</name>
    <dbReference type="NCBI Taxonomy" id="249580"/>
    <lineage>
        <taxon>Bacteria</taxon>
        <taxon>Bacillati</taxon>
        <taxon>Actinomycetota</taxon>
        <taxon>Actinomycetes</taxon>
        <taxon>Kitasatosporales</taxon>
        <taxon>Streptomycetaceae</taxon>
        <taxon>Streptomyces</taxon>
    </lineage>
</organism>
<dbReference type="RefSeq" id="WP_190142554.1">
    <property type="nucleotide sequence ID" value="NZ_BLIO01000001.1"/>
</dbReference>
<accession>A0A640T563</accession>
<reference evidence="2 3" key="1">
    <citation type="submission" date="2019-12" db="EMBL/GenBank/DDBJ databases">
        <title>Whole genome shotgun sequence of Streptomyces hygroscopicus subsp. glebosus NBRC 13786.</title>
        <authorList>
            <person name="Ichikawa N."/>
            <person name="Kimura A."/>
            <person name="Kitahashi Y."/>
            <person name="Komaki H."/>
            <person name="Tamura T."/>
        </authorList>
    </citation>
    <scope>NUCLEOTIDE SEQUENCE [LARGE SCALE GENOMIC DNA]</scope>
    <source>
        <strain evidence="2 3">NBRC 13786</strain>
    </source>
</reference>
<dbReference type="Proteomes" id="UP000430079">
    <property type="component" value="Unassembled WGS sequence"/>
</dbReference>
<dbReference type="EMBL" id="BLIO01000001">
    <property type="protein sequence ID" value="GFE18340.1"/>
    <property type="molecule type" value="Genomic_DNA"/>
</dbReference>
<feature type="domain" description="Cupin type-2" evidence="1">
    <location>
        <begin position="46"/>
        <end position="113"/>
    </location>
</feature>
<dbReference type="Gene3D" id="2.60.120.10">
    <property type="entry name" value="Jelly Rolls"/>
    <property type="match status" value="1"/>
</dbReference>
<evidence type="ECO:0000313" key="3">
    <source>
        <dbReference type="Proteomes" id="UP000430079"/>
    </source>
</evidence>
<name>A0A640T563_9ACTN</name>
<proteinExistence type="predicted"/>
<protein>
    <recommendedName>
        <fullName evidence="1">Cupin type-2 domain-containing protein</fullName>
    </recommendedName>
</protein>
<evidence type="ECO:0000259" key="1">
    <source>
        <dbReference type="Pfam" id="PF07883"/>
    </source>
</evidence>
<gene>
    <name evidence="2" type="ORF">Sgleb_63870</name>
</gene>
<dbReference type="InterPro" id="IPR011051">
    <property type="entry name" value="RmlC_Cupin_sf"/>
</dbReference>
<dbReference type="SUPFAM" id="SSF51182">
    <property type="entry name" value="RmlC-like cupins"/>
    <property type="match status" value="1"/>
</dbReference>
<evidence type="ECO:0000313" key="2">
    <source>
        <dbReference type="EMBL" id="GFE18340.1"/>
    </source>
</evidence>
<dbReference type="InterPro" id="IPR014710">
    <property type="entry name" value="RmlC-like_jellyroll"/>
</dbReference>
<keyword evidence="3" id="KW-1185">Reference proteome</keyword>
<dbReference type="Pfam" id="PF07883">
    <property type="entry name" value="Cupin_2"/>
    <property type="match status" value="1"/>
</dbReference>
<dbReference type="InterPro" id="IPR013096">
    <property type="entry name" value="Cupin_2"/>
</dbReference>
<sequence>MTAQDLSSTDTAVPFLPTETDPCGMVLNEADFARSHVPDAPFNSARFTLPAGHRTPPDTHEESEVWYVASGSGAVVTDGVSRAVTAGDMAAFGPGTTHEAVAAPDSDLVVLSMWWGSDGR</sequence>
<comment type="caution">
    <text evidence="2">The sequence shown here is derived from an EMBL/GenBank/DDBJ whole genome shotgun (WGS) entry which is preliminary data.</text>
</comment>
<dbReference type="AlphaFoldDB" id="A0A640T563"/>